<dbReference type="EMBL" id="JAATJN010000001">
    <property type="protein sequence ID" value="NJC58201.1"/>
    <property type="molecule type" value="Genomic_DNA"/>
</dbReference>
<evidence type="ECO:0000256" key="3">
    <source>
        <dbReference type="ARBA" id="ARBA00022475"/>
    </source>
</evidence>
<dbReference type="InterPro" id="IPR037185">
    <property type="entry name" value="EmrE-like"/>
</dbReference>
<dbReference type="GO" id="GO:0015220">
    <property type="term" value="F:choline transmembrane transporter activity"/>
    <property type="evidence" value="ECO:0007669"/>
    <property type="project" value="TreeGrafter"/>
</dbReference>
<evidence type="ECO:0000256" key="7">
    <source>
        <dbReference type="RuleBase" id="RU003942"/>
    </source>
</evidence>
<accession>A0A846S835</accession>
<evidence type="ECO:0000313" key="11">
    <source>
        <dbReference type="Proteomes" id="UP000576792"/>
    </source>
</evidence>
<feature type="transmembrane region" description="Helical" evidence="9">
    <location>
        <begin position="56"/>
        <end position="79"/>
    </location>
</feature>
<evidence type="ECO:0000256" key="8">
    <source>
        <dbReference type="SAM" id="MobiDB-lite"/>
    </source>
</evidence>
<dbReference type="InterPro" id="IPR000390">
    <property type="entry name" value="Small_drug/metabolite_transptr"/>
</dbReference>
<protein>
    <submittedName>
        <fullName evidence="10">Small multidrug resistance pump</fullName>
    </submittedName>
</protein>
<evidence type="ECO:0000256" key="1">
    <source>
        <dbReference type="ARBA" id="ARBA00004651"/>
    </source>
</evidence>
<dbReference type="Gene3D" id="1.10.3730.20">
    <property type="match status" value="1"/>
</dbReference>
<evidence type="ECO:0000256" key="2">
    <source>
        <dbReference type="ARBA" id="ARBA00022448"/>
    </source>
</evidence>
<comment type="subcellular location">
    <subcellularLocation>
        <location evidence="1 7">Cell membrane</location>
        <topology evidence="1 7">Multi-pass membrane protein</topology>
    </subcellularLocation>
</comment>
<evidence type="ECO:0000256" key="9">
    <source>
        <dbReference type="SAM" id="Phobius"/>
    </source>
</evidence>
<dbReference type="AlphaFoldDB" id="A0A846S835"/>
<dbReference type="SUPFAM" id="SSF103481">
    <property type="entry name" value="Multidrug resistance efflux transporter EmrE"/>
    <property type="match status" value="1"/>
</dbReference>
<dbReference type="Proteomes" id="UP000576792">
    <property type="component" value="Unassembled WGS sequence"/>
</dbReference>
<dbReference type="PANTHER" id="PTHR30561">
    <property type="entry name" value="SMR FAMILY PROTON-DEPENDENT DRUG EFFLUX TRANSPORTER SUGE"/>
    <property type="match status" value="1"/>
</dbReference>
<name>A0A846S835_9MICO</name>
<keyword evidence="2" id="KW-0813">Transport</keyword>
<dbReference type="RefSeq" id="WP_342449102.1">
    <property type="nucleotide sequence ID" value="NZ_BAAAPQ010000005.1"/>
</dbReference>
<feature type="region of interest" description="Disordered" evidence="8">
    <location>
        <begin position="107"/>
        <end position="139"/>
    </location>
</feature>
<feature type="transmembrane region" description="Helical" evidence="9">
    <location>
        <begin position="30"/>
        <end position="49"/>
    </location>
</feature>
<proteinExistence type="inferred from homology"/>
<feature type="transmembrane region" description="Helical" evidence="9">
    <location>
        <begin position="85"/>
        <end position="102"/>
    </location>
</feature>
<dbReference type="GO" id="GO:0015297">
    <property type="term" value="F:antiporter activity"/>
    <property type="evidence" value="ECO:0007669"/>
    <property type="project" value="TreeGrafter"/>
</dbReference>
<keyword evidence="11" id="KW-1185">Reference proteome</keyword>
<keyword evidence="5 9" id="KW-1133">Transmembrane helix</keyword>
<comment type="caution">
    <text evidence="10">The sequence shown here is derived from an EMBL/GenBank/DDBJ whole genome shotgun (WGS) entry which is preliminary data.</text>
</comment>
<evidence type="ECO:0000256" key="5">
    <source>
        <dbReference type="ARBA" id="ARBA00022989"/>
    </source>
</evidence>
<sequence length="139" mass="14464">MRKWFFLSGAVIAEVTGTLALKGALDSPALYIVVGLGYVTAFVFLSLTLRVGMPLGIAYGIWGASGVALTAVLSLVLFAEPLTPVMITGIVFIMAGVILVEVGNRDEDAHPTEQDATPTEHGTAPTEDGTSPTERGGES</sequence>
<dbReference type="GO" id="GO:0031460">
    <property type="term" value="P:glycine betaine transport"/>
    <property type="evidence" value="ECO:0007669"/>
    <property type="project" value="TreeGrafter"/>
</dbReference>
<gene>
    <name evidence="10" type="ORF">BKA07_003236</name>
</gene>
<dbReference type="GO" id="GO:0005886">
    <property type="term" value="C:plasma membrane"/>
    <property type="evidence" value="ECO:0007669"/>
    <property type="project" value="UniProtKB-SubCell"/>
</dbReference>
<keyword evidence="4 7" id="KW-0812">Transmembrane</keyword>
<evidence type="ECO:0000256" key="6">
    <source>
        <dbReference type="ARBA" id="ARBA00023136"/>
    </source>
</evidence>
<keyword evidence="3" id="KW-1003">Cell membrane</keyword>
<dbReference type="PANTHER" id="PTHR30561:SF1">
    <property type="entry name" value="MULTIDRUG TRANSPORTER EMRE"/>
    <property type="match status" value="1"/>
</dbReference>
<comment type="similarity">
    <text evidence="7">Belongs to the drug/metabolite transporter (DMT) superfamily. Small multidrug resistance (SMR) (TC 2.A.7.1) family.</text>
</comment>
<dbReference type="GO" id="GO:0015199">
    <property type="term" value="F:amino-acid betaine transmembrane transporter activity"/>
    <property type="evidence" value="ECO:0007669"/>
    <property type="project" value="TreeGrafter"/>
</dbReference>
<keyword evidence="6 9" id="KW-0472">Membrane</keyword>
<dbReference type="Pfam" id="PF00893">
    <property type="entry name" value="Multi_Drug_Res"/>
    <property type="match status" value="1"/>
</dbReference>
<dbReference type="InterPro" id="IPR045324">
    <property type="entry name" value="Small_multidrug_res"/>
</dbReference>
<evidence type="ECO:0000313" key="10">
    <source>
        <dbReference type="EMBL" id="NJC58201.1"/>
    </source>
</evidence>
<organism evidence="10 11">
    <name type="scientific">Brevibacterium marinum</name>
    <dbReference type="NCBI Taxonomy" id="418643"/>
    <lineage>
        <taxon>Bacteria</taxon>
        <taxon>Bacillati</taxon>
        <taxon>Actinomycetota</taxon>
        <taxon>Actinomycetes</taxon>
        <taxon>Micrococcales</taxon>
        <taxon>Brevibacteriaceae</taxon>
        <taxon>Brevibacterium</taxon>
    </lineage>
</organism>
<reference evidence="10 11" key="1">
    <citation type="submission" date="2020-03" db="EMBL/GenBank/DDBJ databases">
        <title>Sequencing the genomes of 1000 actinobacteria strains.</title>
        <authorList>
            <person name="Klenk H.-P."/>
        </authorList>
    </citation>
    <scope>NUCLEOTIDE SEQUENCE [LARGE SCALE GENOMIC DNA]</scope>
    <source>
        <strain evidence="10 11">DSM 18964</strain>
    </source>
</reference>
<evidence type="ECO:0000256" key="4">
    <source>
        <dbReference type="ARBA" id="ARBA00022692"/>
    </source>
</evidence>